<dbReference type="GO" id="GO:0005829">
    <property type="term" value="C:cytosol"/>
    <property type="evidence" value="ECO:0007669"/>
    <property type="project" value="TreeGrafter"/>
</dbReference>
<dbReference type="GO" id="GO:0008839">
    <property type="term" value="F:4-hydroxy-tetrahydrodipicolinate reductase"/>
    <property type="evidence" value="ECO:0007669"/>
    <property type="project" value="UniProtKB-EC"/>
</dbReference>
<dbReference type="Gene3D" id="3.40.50.720">
    <property type="entry name" value="NAD(P)-binding Rossmann-like Domain"/>
    <property type="match status" value="1"/>
</dbReference>
<feature type="non-terminal residue" evidence="4">
    <location>
        <position position="106"/>
    </location>
</feature>
<dbReference type="Pfam" id="PF01113">
    <property type="entry name" value="DapB_N"/>
    <property type="match status" value="1"/>
</dbReference>
<name>A0A4U3B5J7_9BACI</name>
<dbReference type="EMBL" id="SZON01000441">
    <property type="protein sequence ID" value="TKI95851.1"/>
    <property type="molecule type" value="Genomic_DNA"/>
</dbReference>
<protein>
    <submittedName>
        <fullName evidence="4">Dihydrodipicolinate reductase</fullName>
        <ecNumber evidence="4">1.17.1.8</ecNumber>
    </submittedName>
</protein>
<dbReference type="GO" id="GO:0009089">
    <property type="term" value="P:lysine biosynthetic process via diaminopimelate"/>
    <property type="evidence" value="ECO:0007669"/>
    <property type="project" value="InterPro"/>
</dbReference>
<dbReference type="InterPro" id="IPR023940">
    <property type="entry name" value="DHDPR_bac"/>
</dbReference>
<dbReference type="InterPro" id="IPR036291">
    <property type="entry name" value="NAD(P)-bd_dom_sf"/>
</dbReference>
<reference evidence="4 5" key="1">
    <citation type="journal article" date="2019" name="Environ. Microbiol.">
        <title>An active ?-lactamase is a part of an orchestrated cell wall stress resistance network of Bacillus subtilis and related rhizosphere species.</title>
        <authorList>
            <person name="Bucher T."/>
            <person name="Keren-Paz A."/>
            <person name="Hausser J."/>
            <person name="Olender T."/>
            <person name="Cytryn E."/>
            <person name="Kolodkin-Gal I."/>
        </authorList>
    </citation>
    <scope>NUCLEOTIDE SEQUENCE [LARGE SCALE GENOMIC DNA]</scope>
    <source>
        <strain evidence="4 5">I5</strain>
    </source>
</reference>
<keyword evidence="1" id="KW-0521">NADP</keyword>
<dbReference type="PANTHER" id="PTHR20836:SF0">
    <property type="entry name" value="4-HYDROXY-TETRAHYDRODIPICOLINATE REDUCTASE 1, CHLOROPLASTIC-RELATED"/>
    <property type="match status" value="1"/>
</dbReference>
<accession>A0A4U3B5J7</accession>
<dbReference type="FunFam" id="3.40.50.720:FF:000180">
    <property type="entry name" value="4-hydroxy-tetrahydrodipicolinate reductase"/>
    <property type="match status" value="1"/>
</dbReference>
<keyword evidence="2 4" id="KW-0560">Oxidoreductase</keyword>
<evidence type="ECO:0000313" key="5">
    <source>
        <dbReference type="Proteomes" id="UP000305222"/>
    </source>
</evidence>
<dbReference type="EC" id="1.17.1.8" evidence="4"/>
<evidence type="ECO:0000256" key="2">
    <source>
        <dbReference type="ARBA" id="ARBA00023002"/>
    </source>
</evidence>
<dbReference type="SUPFAM" id="SSF51735">
    <property type="entry name" value="NAD(P)-binding Rossmann-fold domains"/>
    <property type="match status" value="1"/>
</dbReference>
<dbReference type="PANTHER" id="PTHR20836">
    <property type="entry name" value="DIHYDRODIPICOLINATE REDUCTASE"/>
    <property type="match status" value="1"/>
</dbReference>
<dbReference type="InterPro" id="IPR000846">
    <property type="entry name" value="DapB_N"/>
</dbReference>
<evidence type="ECO:0000256" key="1">
    <source>
        <dbReference type="ARBA" id="ARBA00022857"/>
    </source>
</evidence>
<dbReference type="AlphaFoldDB" id="A0A4U3B5J7"/>
<comment type="caution">
    <text evidence="4">The sequence shown here is derived from an EMBL/GenBank/DDBJ whole genome shotgun (WGS) entry which is preliminary data.</text>
</comment>
<evidence type="ECO:0000259" key="3">
    <source>
        <dbReference type="Pfam" id="PF01113"/>
    </source>
</evidence>
<sequence>MKEIKVIIAGPRGRMGHEAVLLMERTEHFNLVAAVDYKHGGEKISDLPGMPALDAPIYADLHTCLEEVEADVLLDLTTPEVGKQHVTLAVERGLRSVIGTTGFTEE</sequence>
<feature type="domain" description="Dihydrodipicolinate reductase N-terminal" evidence="3">
    <location>
        <begin position="4"/>
        <end position="106"/>
    </location>
</feature>
<dbReference type="GO" id="GO:0019877">
    <property type="term" value="P:diaminopimelate biosynthetic process"/>
    <property type="evidence" value="ECO:0007669"/>
    <property type="project" value="TreeGrafter"/>
</dbReference>
<dbReference type="CDD" id="cd02274">
    <property type="entry name" value="DHDPR_N"/>
    <property type="match status" value="1"/>
</dbReference>
<organism evidence="4 5">
    <name type="scientific">Bacillus wiedmannii</name>
    <dbReference type="NCBI Taxonomy" id="1890302"/>
    <lineage>
        <taxon>Bacteria</taxon>
        <taxon>Bacillati</taxon>
        <taxon>Bacillota</taxon>
        <taxon>Bacilli</taxon>
        <taxon>Bacillales</taxon>
        <taxon>Bacillaceae</taxon>
        <taxon>Bacillus</taxon>
        <taxon>Bacillus cereus group</taxon>
    </lineage>
</organism>
<proteinExistence type="predicted"/>
<evidence type="ECO:0000313" key="4">
    <source>
        <dbReference type="EMBL" id="TKI95851.1"/>
    </source>
</evidence>
<dbReference type="Proteomes" id="UP000305222">
    <property type="component" value="Unassembled WGS sequence"/>
</dbReference>
<gene>
    <name evidence="4" type="primary">dapB</name>
    <name evidence="4" type="ORF">FC699_12240</name>
</gene>